<dbReference type="Proteomes" id="UP000276776">
    <property type="component" value="Unassembled WGS sequence"/>
</dbReference>
<evidence type="ECO:0000313" key="3">
    <source>
        <dbReference type="Proteomes" id="UP000276776"/>
    </source>
</evidence>
<gene>
    <name evidence="2" type="ORF">TCLT_LOCUS5578</name>
</gene>
<evidence type="ECO:0000313" key="4">
    <source>
        <dbReference type="WBParaSite" id="TCLT_0000558901-mRNA-1"/>
    </source>
</evidence>
<dbReference type="OMA" id="WHTQMID"/>
<dbReference type="EMBL" id="UYYF01004348">
    <property type="protein sequence ID" value="VDN02840.1"/>
    <property type="molecule type" value="Genomic_DNA"/>
</dbReference>
<reference evidence="2 3" key="2">
    <citation type="submission" date="2018-11" db="EMBL/GenBank/DDBJ databases">
        <authorList>
            <consortium name="Pathogen Informatics"/>
        </authorList>
    </citation>
    <scope>NUCLEOTIDE SEQUENCE [LARGE SCALE GENOMIC DNA]</scope>
</reference>
<evidence type="ECO:0000256" key="1">
    <source>
        <dbReference type="SAM" id="MobiDB-lite"/>
    </source>
</evidence>
<keyword evidence="3" id="KW-1185">Reference proteome</keyword>
<evidence type="ECO:0000313" key="2">
    <source>
        <dbReference type="EMBL" id="VDN02840.1"/>
    </source>
</evidence>
<dbReference type="OrthoDB" id="654211at2759"/>
<feature type="region of interest" description="Disordered" evidence="1">
    <location>
        <begin position="268"/>
        <end position="287"/>
    </location>
</feature>
<protein>
    <submittedName>
        <fullName evidence="2 4">Uncharacterized protein</fullName>
    </submittedName>
</protein>
<sequence>MDRPIVVNSLLCFIHNYRHSLLPDQLRTLLDNYFPKSARLMAHATLNDLLSAIPISRTPVNDSILDMTNRNEHIEESCSNKSNNDDNDKSDDNNSDLLCLYDRVCTSDQTPIFAAADLNILPLQLITDEDDSKTELLREIRQLKQFIQNALNGRVDDSSTTLTDCYLYNGVQTTNEEQLDHILRSQTSCCLGISPKSSFKSPANLFISSPELSPSTSSIMSTPTPCLSLIPNALPPPLSSYHQSIFGSTNSYLGATFTPNDVNLNNKNSNQNGGFGMSPNCNRRKRDGCGNRLDAMIRKLADRQKEKEAAAMTTVSTVTLTNRPVGTCIGSGSSATTNLSLLSSSLSSNSSFSSSSSLPLSSATAVVPSERSSPPAKAMWHAQMIDPIAYVSMLRTMSGAAAVATAISTSSSVLPSVNKMAQNDHR</sequence>
<accession>A0A0N5CYQ6</accession>
<name>A0A0N5CYQ6_THECL</name>
<dbReference type="STRING" id="103827.A0A0N5CYQ6"/>
<organism evidence="4">
    <name type="scientific">Thelazia callipaeda</name>
    <name type="common">Oriental eyeworm</name>
    <name type="synonym">Parasitic nematode</name>
    <dbReference type="NCBI Taxonomy" id="103827"/>
    <lineage>
        <taxon>Eukaryota</taxon>
        <taxon>Metazoa</taxon>
        <taxon>Ecdysozoa</taxon>
        <taxon>Nematoda</taxon>
        <taxon>Chromadorea</taxon>
        <taxon>Rhabditida</taxon>
        <taxon>Spirurina</taxon>
        <taxon>Spiruromorpha</taxon>
        <taxon>Thelazioidea</taxon>
        <taxon>Thelaziidae</taxon>
        <taxon>Thelazia</taxon>
    </lineage>
</organism>
<reference evidence="4" key="1">
    <citation type="submission" date="2017-02" db="UniProtKB">
        <authorList>
            <consortium name="WormBaseParasite"/>
        </authorList>
    </citation>
    <scope>IDENTIFICATION</scope>
</reference>
<dbReference type="AlphaFoldDB" id="A0A0N5CYQ6"/>
<dbReference type="WBParaSite" id="TCLT_0000558901-mRNA-1">
    <property type="protein sequence ID" value="TCLT_0000558901-mRNA-1"/>
    <property type="gene ID" value="TCLT_0000558901"/>
</dbReference>
<proteinExistence type="predicted"/>